<dbReference type="Pfam" id="PF01266">
    <property type="entry name" value="DAO"/>
    <property type="match status" value="1"/>
</dbReference>
<keyword evidence="8" id="KW-1133">Transmembrane helix</keyword>
<dbReference type="InterPro" id="IPR006076">
    <property type="entry name" value="FAD-dep_OxRdtase"/>
</dbReference>
<evidence type="ECO:0000256" key="7">
    <source>
        <dbReference type="RuleBase" id="RU361217"/>
    </source>
</evidence>
<name>A0A9N9N3K7_9GLOM</name>
<dbReference type="PANTHER" id="PTHR11985:SF15">
    <property type="entry name" value="GLYCEROL-3-PHOSPHATE DEHYDROGENASE, MITOCHONDRIAL"/>
    <property type="match status" value="1"/>
</dbReference>
<evidence type="ECO:0000313" key="12">
    <source>
        <dbReference type="Proteomes" id="UP000789759"/>
    </source>
</evidence>
<evidence type="ECO:0000256" key="5">
    <source>
        <dbReference type="ARBA" id="ARBA00022827"/>
    </source>
</evidence>
<reference evidence="11" key="1">
    <citation type="submission" date="2021-06" db="EMBL/GenBank/DDBJ databases">
        <authorList>
            <person name="Kallberg Y."/>
            <person name="Tangrot J."/>
            <person name="Rosling A."/>
        </authorList>
    </citation>
    <scope>NUCLEOTIDE SEQUENCE</scope>
    <source>
        <strain evidence="11">FL966</strain>
    </source>
</reference>
<dbReference type="SUPFAM" id="SSF51905">
    <property type="entry name" value="FAD/NAD(P)-binding domain"/>
    <property type="match status" value="1"/>
</dbReference>
<dbReference type="PANTHER" id="PTHR11985">
    <property type="entry name" value="GLYCEROL-3-PHOSPHATE DEHYDROGENASE"/>
    <property type="match status" value="1"/>
</dbReference>
<dbReference type="SUPFAM" id="SSF54373">
    <property type="entry name" value="FAD-linked reductases, C-terminal domain"/>
    <property type="match status" value="1"/>
</dbReference>
<gene>
    <name evidence="11" type="ORF">CPELLU_LOCUS11783</name>
</gene>
<dbReference type="GO" id="GO:0005739">
    <property type="term" value="C:mitochondrion"/>
    <property type="evidence" value="ECO:0007669"/>
    <property type="project" value="TreeGrafter"/>
</dbReference>
<dbReference type="EMBL" id="CAJVQA010010733">
    <property type="protein sequence ID" value="CAG8700213.1"/>
    <property type="molecule type" value="Genomic_DNA"/>
</dbReference>
<evidence type="ECO:0000256" key="2">
    <source>
        <dbReference type="ARBA" id="ARBA00007330"/>
    </source>
</evidence>
<dbReference type="InterPro" id="IPR031656">
    <property type="entry name" value="DAO_C"/>
</dbReference>
<keyword evidence="8" id="KW-0472">Membrane</keyword>
<keyword evidence="5" id="KW-0274">FAD</keyword>
<dbReference type="PROSITE" id="PS00978">
    <property type="entry name" value="FAD_G3PDH_2"/>
    <property type="match status" value="1"/>
</dbReference>
<dbReference type="GO" id="GO:0004368">
    <property type="term" value="F:glycerol-3-phosphate dehydrogenase (quinone) activity"/>
    <property type="evidence" value="ECO:0007669"/>
    <property type="project" value="UniProtKB-EC"/>
</dbReference>
<protein>
    <recommendedName>
        <fullName evidence="3 7">Glycerol-3-phosphate dehydrogenase</fullName>
        <ecNumber evidence="3 7">1.1.5.3</ecNumber>
    </recommendedName>
</protein>
<dbReference type="AlphaFoldDB" id="A0A9N9N3K7"/>
<keyword evidence="12" id="KW-1185">Reference proteome</keyword>
<evidence type="ECO:0000256" key="8">
    <source>
        <dbReference type="SAM" id="Phobius"/>
    </source>
</evidence>
<organism evidence="11 12">
    <name type="scientific">Cetraspora pellucida</name>
    <dbReference type="NCBI Taxonomy" id="1433469"/>
    <lineage>
        <taxon>Eukaryota</taxon>
        <taxon>Fungi</taxon>
        <taxon>Fungi incertae sedis</taxon>
        <taxon>Mucoromycota</taxon>
        <taxon>Glomeromycotina</taxon>
        <taxon>Glomeromycetes</taxon>
        <taxon>Diversisporales</taxon>
        <taxon>Gigasporaceae</taxon>
        <taxon>Cetraspora</taxon>
    </lineage>
</organism>
<keyword evidence="8" id="KW-0812">Transmembrane</keyword>
<dbReference type="OrthoDB" id="264015at2759"/>
<feature type="domain" description="Alpha-glycerophosphate oxidase C-terminal" evidence="10">
    <location>
        <begin position="469"/>
        <end position="591"/>
    </location>
</feature>
<evidence type="ECO:0000256" key="4">
    <source>
        <dbReference type="ARBA" id="ARBA00022630"/>
    </source>
</evidence>
<comment type="caution">
    <text evidence="11">The sequence shown here is derived from an EMBL/GenBank/DDBJ whole genome shotgun (WGS) entry which is preliminary data.</text>
</comment>
<evidence type="ECO:0000259" key="10">
    <source>
        <dbReference type="Pfam" id="PF16901"/>
    </source>
</evidence>
<dbReference type="PROSITE" id="PS00977">
    <property type="entry name" value="FAD_G3PDH_1"/>
    <property type="match status" value="1"/>
</dbReference>
<accession>A0A9N9N3K7</accession>
<dbReference type="GO" id="GO:0006072">
    <property type="term" value="P:glycerol-3-phosphate metabolic process"/>
    <property type="evidence" value="ECO:0007669"/>
    <property type="project" value="UniProtKB-UniRule"/>
</dbReference>
<dbReference type="Gene3D" id="3.30.9.10">
    <property type="entry name" value="D-Amino Acid Oxidase, subunit A, domain 2"/>
    <property type="match status" value="1"/>
</dbReference>
<dbReference type="Proteomes" id="UP000789759">
    <property type="component" value="Unassembled WGS sequence"/>
</dbReference>
<evidence type="ECO:0000256" key="3">
    <source>
        <dbReference type="ARBA" id="ARBA00013029"/>
    </source>
</evidence>
<dbReference type="InterPro" id="IPR036188">
    <property type="entry name" value="FAD/NAD-bd_sf"/>
</dbReference>
<dbReference type="EC" id="1.1.5.3" evidence="3 7"/>
<evidence type="ECO:0000256" key="6">
    <source>
        <dbReference type="ARBA" id="ARBA00023002"/>
    </source>
</evidence>
<feature type="domain" description="FAD dependent oxidoreductase" evidence="9">
    <location>
        <begin position="88"/>
        <end position="414"/>
    </location>
</feature>
<dbReference type="Gene3D" id="1.10.8.870">
    <property type="entry name" value="Alpha-glycerophosphate oxidase, cap domain"/>
    <property type="match status" value="1"/>
</dbReference>
<dbReference type="InterPro" id="IPR000447">
    <property type="entry name" value="G3P_DH_FAD-dep"/>
</dbReference>
<dbReference type="InterPro" id="IPR038299">
    <property type="entry name" value="DAO_C_sf"/>
</dbReference>
<dbReference type="PRINTS" id="PR01001">
    <property type="entry name" value="FADG3PDH"/>
</dbReference>
<dbReference type="Pfam" id="PF16901">
    <property type="entry name" value="DAO_C"/>
    <property type="match status" value="1"/>
</dbReference>
<comment type="similarity">
    <text evidence="2 7">Belongs to the FAD-dependent glycerol-3-phosphate dehydrogenase family.</text>
</comment>
<sequence length="602" mass="67991">MFRTISKFRRATFVSLGTVTTVGLSYYIYTDHSKKLRYNSQFMMPQTYADAKISPITRNNPPLQVLPSRAEMINILKRSDKSKDEEFDLLIIGGGATGTGAALDAVTRGLKVALVERDDFASGTSSRSTKLIHGGVRYLEKAIYQLDYGQYKLVREALHERATFLNIAPYLSHQLPIMLPLYRWWEVPYYWVGLNVYNFLAGKEAMGNSYYVSRENVLKEFPWLKKDNLVGAIHNDARMNVALALTAISHGATVANHVEVTHLLKNENGKIIGARVRDNLNGNEWDIKSKGVINATGVFADNIISLDKKKENMIIPASGVHIILPNYYSLGGKMGMLDKATSDGRVLFVLPWEGNTLVGTTDSPSEVTFNPIPKEEEIMWVLNEFNKFLTPETKVRRNDVLAAWAGIRPLVMDPEAKNTSALVRSHMIHVNDSDLITITGGKWTTYRNMAKETIDKAVEVFDLKPLNECQTENKKLIGSHGYSETMFIELIQQFGLNTEIAQHLAHDYGDRAWDIVKLIHQAGSKQWPVPIQRINSHYPYIDAEIRYAIRQEFACTLVDVIARRTRLAFLNPQATLESLPHIIEIMKDKLYLANASKSQVKK</sequence>
<proteinExistence type="inferred from homology"/>
<comment type="cofactor">
    <cofactor evidence="1 7">
        <name>FAD</name>
        <dbReference type="ChEBI" id="CHEBI:57692"/>
    </cofactor>
</comment>
<evidence type="ECO:0000259" key="9">
    <source>
        <dbReference type="Pfam" id="PF01266"/>
    </source>
</evidence>
<dbReference type="Gene3D" id="3.50.50.60">
    <property type="entry name" value="FAD/NAD(P)-binding domain"/>
    <property type="match status" value="1"/>
</dbReference>
<keyword evidence="4 7" id="KW-0285">Flavoprotein</keyword>
<feature type="transmembrane region" description="Helical" evidence="8">
    <location>
        <begin position="12"/>
        <end position="29"/>
    </location>
</feature>
<evidence type="ECO:0000313" key="11">
    <source>
        <dbReference type="EMBL" id="CAG8700213.1"/>
    </source>
</evidence>
<comment type="catalytic activity">
    <reaction evidence="7">
        <text>a quinone + sn-glycerol 3-phosphate = dihydroxyacetone phosphate + a quinol</text>
        <dbReference type="Rhea" id="RHEA:18977"/>
        <dbReference type="ChEBI" id="CHEBI:24646"/>
        <dbReference type="ChEBI" id="CHEBI:57597"/>
        <dbReference type="ChEBI" id="CHEBI:57642"/>
        <dbReference type="ChEBI" id="CHEBI:132124"/>
        <dbReference type="EC" id="1.1.5.3"/>
    </reaction>
</comment>
<keyword evidence="6 7" id="KW-0560">Oxidoreductase</keyword>
<evidence type="ECO:0000256" key="1">
    <source>
        <dbReference type="ARBA" id="ARBA00001974"/>
    </source>
</evidence>